<sequence length="166" mass="16936">MGRRAGPRSPRGRWFAASPGNVAGVEANATTSTDAGAVGPEPDGPSGTSARRDDHDPNDQSPDGHDPDGHAPGGLDAPDGPGASGDGGQREPGQLAPLPYDGVGSIAVGTGLWLVALVVMIPFVDDLRADGHLWWLATAACGFGLGLLGLVIVVRRRARLRRGATH</sequence>
<dbReference type="Pfam" id="PF10745">
    <property type="entry name" value="DUF2530"/>
    <property type="match status" value="1"/>
</dbReference>
<name>A0A937RC55_9ACTN</name>
<keyword evidence="2" id="KW-1133">Transmembrane helix</keyword>
<comment type="caution">
    <text evidence="3">The sequence shown here is derived from an EMBL/GenBank/DDBJ whole genome shotgun (WGS) entry which is preliminary data.</text>
</comment>
<dbReference type="InterPro" id="IPR019681">
    <property type="entry name" value="DUF2530"/>
</dbReference>
<feature type="transmembrane region" description="Helical" evidence="2">
    <location>
        <begin position="98"/>
        <end position="121"/>
    </location>
</feature>
<feature type="compositionally biased region" description="Basic and acidic residues" evidence="1">
    <location>
        <begin position="50"/>
        <end position="69"/>
    </location>
</feature>
<organism evidence="3 4">
    <name type="scientific">Frankia nepalensis</name>
    <dbReference type="NCBI Taxonomy" id="1836974"/>
    <lineage>
        <taxon>Bacteria</taxon>
        <taxon>Bacillati</taxon>
        <taxon>Actinomycetota</taxon>
        <taxon>Actinomycetes</taxon>
        <taxon>Frankiales</taxon>
        <taxon>Frankiaceae</taxon>
        <taxon>Frankia</taxon>
    </lineage>
</organism>
<proteinExistence type="predicted"/>
<accession>A0A937RC55</accession>
<feature type="transmembrane region" description="Helical" evidence="2">
    <location>
        <begin position="133"/>
        <end position="154"/>
    </location>
</feature>
<keyword evidence="2" id="KW-0472">Membrane</keyword>
<feature type="region of interest" description="Disordered" evidence="1">
    <location>
        <begin position="1"/>
        <end position="96"/>
    </location>
</feature>
<evidence type="ECO:0000256" key="1">
    <source>
        <dbReference type="SAM" id="MobiDB-lite"/>
    </source>
</evidence>
<dbReference type="AlphaFoldDB" id="A0A937RC55"/>
<keyword evidence="2" id="KW-0812">Transmembrane</keyword>
<reference evidence="3" key="1">
    <citation type="submission" date="2020-12" db="EMBL/GenBank/DDBJ databases">
        <title>Genomic characterization of non-nitrogen-fixing Frankia strains.</title>
        <authorList>
            <person name="Carlos-Shanley C."/>
            <person name="Guerra T."/>
            <person name="Hahn D."/>
        </authorList>
    </citation>
    <scope>NUCLEOTIDE SEQUENCE</scope>
    <source>
        <strain evidence="3">CN6</strain>
    </source>
</reference>
<dbReference type="EMBL" id="JAEACQ010000163">
    <property type="protein sequence ID" value="MBL7627725.1"/>
    <property type="molecule type" value="Genomic_DNA"/>
</dbReference>
<keyword evidence="4" id="KW-1185">Reference proteome</keyword>
<protein>
    <submittedName>
        <fullName evidence="3">DUF2530 domain-containing protein</fullName>
    </submittedName>
</protein>
<evidence type="ECO:0000313" key="3">
    <source>
        <dbReference type="EMBL" id="MBL7627725.1"/>
    </source>
</evidence>
<evidence type="ECO:0000256" key="2">
    <source>
        <dbReference type="SAM" id="Phobius"/>
    </source>
</evidence>
<dbReference type="Proteomes" id="UP000604475">
    <property type="component" value="Unassembled WGS sequence"/>
</dbReference>
<evidence type="ECO:0000313" key="4">
    <source>
        <dbReference type="Proteomes" id="UP000604475"/>
    </source>
</evidence>
<gene>
    <name evidence="3" type="ORF">I7412_11210</name>
</gene>